<dbReference type="EMBL" id="RQYT01000008">
    <property type="protein sequence ID" value="RRD50207.1"/>
    <property type="molecule type" value="Genomic_DNA"/>
</dbReference>
<sequence length="453" mass="48179">MNAMTETEQIAGEKLLAETIANHFPGARVVTDDDEYTVELGEGLPSITCEILELRDEAPFAAFIRLVIEGGRLGAPGALVTASGYGDHPLAAIVTAGCNWACAFGPVLLTGIDRPDLITTEGPDVEQFETTVGGRRYRVTVSHLDRAINLGAEAVAEWRERLGGPSALTRRVLASGTIPHSRSVDVLPLGCFAGIGPSPLAEVKFGASDWDASTRLLEGLGSIDDGYVMLREWALLTPVEAPPALTRQSLQATLDLLRGQLHNPHSEAGWHGGRAHGMRLGDPGRIDGVTLPRDLAWFVDQIAASGAGPGYGLDLQPGEDGWVQLATAGCGDDWGLKLEDGTVWLDSRGSDGELRQVAPSFSAWYEAWLDNAVRGGGPFGDVPHHSHAAINALAQVLEDDSVEDLSGLRIALQSEEGEPIGPCHACESTYADFDIPGTAFDPEDNEPTVMDRL</sequence>
<reference evidence="1 2" key="1">
    <citation type="submission" date="2018-11" db="EMBL/GenBank/DDBJ databases">
        <title>Genomes From Bacteria Associated with the Canine Oral Cavity: a Test Case for Automated Genome-Based Taxonomic Assignment.</title>
        <authorList>
            <person name="Coil D.A."/>
            <person name="Jospin G."/>
            <person name="Darling A.E."/>
            <person name="Wallis C."/>
            <person name="Davis I.J."/>
            <person name="Harris S."/>
            <person name="Eisen J.A."/>
            <person name="Holcombe L.J."/>
            <person name="O'Flynn C."/>
        </authorList>
    </citation>
    <scope>NUCLEOTIDE SEQUENCE [LARGE SCALE GENOMIC DNA]</scope>
    <source>
        <strain evidence="1 2">OH2822_COT-296</strain>
    </source>
</reference>
<accession>A0A3P1WWU3</accession>
<proteinExistence type="predicted"/>
<name>A0A3P1WWU3_9ACTN</name>
<dbReference type="SUPFAM" id="SSF160631">
    <property type="entry name" value="SMI1/KNR4-like"/>
    <property type="match status" value="1"/>
</dbReference>
<dbReference type="AlphaFoldDB" id="A0A3P1WWU3"/>
<evidence type="ECO:0000313" key="2">
    <source>
        <dbReference type="Proteomes" id="UP000280935"/>
    </source>
</evidence>
<dbReference type="Proteomes" id="UP000280935">
    <property type="component" value="Unassembled WGS sequence"/>
</dbReference>
<organism evidence="1 2">
    <name type="scientific">Arachnia propionica</name>
    <dbReference type="NCBI Taxonomy" id="1750"/>
    <lineage>
        <taxon>Bacteria</taxon>
        <taxon>Bacillati</taxon>
        <taxon>Actinomycetota</taxon>
        <taxon>Actinomycetes</taxon>
        <taxon>Propionibacteriales</taxon>
        <taxon>Propionibacteriaceae</taxon>
        <taxon>Arachnia</taxon>
    </lineage>
</organism>
<evidence type="ECO:0000313" key="1">
    <source>
        <dbReference type="EMBL" id="RRD50207.1"/>
    </source>
</evidence>
<comment type="caution">
    <text evidence="1">The sequence shown here is derived from an EMBL/GenBank/DDBJ whole genome shotgun (WGS) entry which is preliminary data.</text>
</comment>
<dbReference type="InterPro" id="IPR037883">
    <property type="entry name" value="Knr4/Smi1-like_sf"/>
</dbReference>
<dbReference type="OrthoDB" id="1190024at2"/>
<protein>
    <submittedName>
        <fullName evidence="1">SMI1/KNR4 family protein</fullName>
    </submittedName>
</protein>
<gene>
    <name evidence="1" type="ORF">EII35_05560</name>
</gene>